<dbReference type="Proteomes" id="UP000789901">
    <property type="component" value="Unassembled WGS sequence"/>
</dbReference>
<reference evidence="1 2" key="1">
    <citation type="submission" date="2021-06" db="EMBL/GenBank/DDBJ databases">
        <authorList>
            <person name="Kallberg Y."/>
            <person name="Tangrot J."/>
            <person name="Rosling A."/>
        </authorList>
    </citation>
    <scope>NUCLEOTIDE SEQUENCE [LARGE SCALE GENOMIC DNA]</scope>
    <source>
        <strain evidence="1 2">120-4 pot B 10/14</strain>
    </source>
</reference>
<name>A0ABN7UID9_GIGMA</name>
<organism evidence="1 2">
    <name type="scientific">Gigaspora margarita</name>
    <dbReference type="NCBI Taxonomy" id="4874"/>
    <lineage>
        <taxon>Eukaryota</taxon>
        <taxon>Fungi</taxon>
        <taxon>Fungi incertae sedis</taxon>
        <taxon>Mucoromycota</taxon>
        <taxon>Glomeromycotina</taxon>
        <taxon>Glomeromycetes</taxon>
        <taxon>Diversisporales</taxon>
        <taxon>Gigasporaceae</taxon>
        <taxon>Gigaspora</taxon>
    </lineage>
</organism>
<sequence>MPMQEMHGQVPNRKIDNKLEQPHEINNHNTKNNTAQKIDNKHMLLVMNSETIINKTIKTLPDMARRNDIEMIIQTDDDMWNTLTIPIKKYSDYDTLKEKLAASFRERRVPKYLMNLLVLPEPMWNIFLDDTDTTHEQHQDKDILIDDTDTQVTEPTTTKNNECESQ</sequence>
<comment type="caution">
    <text evidence="1">The sequence shown here is derived from an EMBL/GenBank/DDBJ whole genome shotgun (WGS) entry which is preliminary data.</text>
</comment>
<evidence type="ECO:0000313" key="1">
    <source>
        <dbReference type="EMBL" id="CAG8601363.1"/>
    </source>
</evidence>
<proteinExistence type="predicted"/>
<gene>
    <name evidence="1" type="ORF">GMARGA_LOCUS6901</name>
</gene>
<keyword evidence="2" id="KW-1185">Reference proteome</keyword>
<protein>
    <submittedName>
        <fullName evidence="1">3021_t:CDS:1</fullName>
    </submittedName>
</protein>
<evidence type="ECO:0000313" key="2">
    <source>
        <dbReference type="Proteomes" id="UP000789901"/>
    </source>
</evidence>
<dbReference type="EMBL" id="CAJVQB010003220">
    <property type="protein sequence ID" value="CAG8601363.1"/>
    <property type="molecule type" value="Genomic_DNA"/>
</dbReference>
<accession>A0ABN7UID9</accession>